<dbReference type="GO" id="GO:0042302">
    <property type="term" value="F:structural constituent of cuticle"/>
    <property type="evidence" value="ECO:0007669"/>
    <property type="project" value="UniProtKB-UniRule"/>
</dbReference>
<dbReference type="PROSITE" id="PS00233">
    <property type="entry name" value="CHIT_BIND_RR_1"/>
    <property type="match status" value="1"/>
</dbReference>
<evidence type="ECO:0000256" key="3">
    <source>
        <dbReference type="SAM" id="MobiDB-lite"/>
    </source>
</evidence>
<evidence type="ECO:0000256" key="1">
    <source>
        <dbReference type="ARBA" id="ARBA00022460"/>
    </source>
</evidence>
<dbReference type="PANTHER" id="PTHR12236">
    <property type="entry name" value="STRUCTURAL CONTITUENT OF CUTICLE"/>
    <property type="match status" value="1"/>
</dbReference>
<dbReference type="GO" id="GO:0031012">
    <property type="term" value="C:extracellular matrix"/>
    <property type="evidence" value="ECO:0007669"/>
    <property type="project" value="TreeGrafter"/>
</dbReference>
<evidence type="ECO:0000313" key="5">
    <source>
        <dbReference type="EMBL" id="KAJ9594467.1"/>
    </source>
</evidence>
<keyword evidence="6" id="KW-1185">Reference proteome</keyword>
<dbReference type="InterPro" id="IPR000618">
    <property type="entry name" value="Insect_cuticle"/>
</dbReference>
<feature type="chain" id="PRO_5041958350" description="Pro-resilin" evidence="4">
    <location>
        <begin position="18"/>
        <end position="290"/>
    </location>
</feature>
<organism evidence="5 6">
    <name type="scientific">Diploptera punctata</name>
    <name type="common">Pacific beetle cockroach</name>
    <dbReference type="NCBI Taxonomy" id="6984"/>
    <lineage>
        <taxon>Eukaryota</taxon>
        <taxon>Metazoa</taxon>
        <taxon>Ecdysozoa</taxon>
        <taxon>Arthropoda</taxon>
        <taxon>Hexapoda</taxon>
        <taxon>Insecta</taxon>
        <taxon>Pterygota</taxon>
        <taxon>Neoptera</taxon>
        <taxon>Polyneoptera</taxon>
        <taxon>Dictyoptera</taxon>
        <taxon>Blattodea</taxon>
        <taxon>Blaberoidea</taxon>
        <taxon>Blaberidae</taxon>
        <taxon>Diplopterinae</taxon>
        <taxon>Diploptera</taxon>
    </lineage>
</organism>
<dbReference type="InterPro" id="IPR051217">
    <property type="entry name" value="Insect_Cuticle_Struc_Prot"/>
</dbReference>
<gene>
    <name evidence="5" type="ORF">L9F63_014079</name>
</gene>
<dbReference type="InterPro" id="IPR031311">
    <property type="entry name" value="CHIT_BIND_RR_consensus"/>
</dbReference>
<feature type="compositionally biased region" description="Low complexity" evidence="3">
    <location>
        <begin position="145"/>
        <end position="160"/>
    </location>
</feature>
<keyword evidence="4" id="KW-0732">Signal</keyword>
<evidence type="ECO:0008006" key="7">
    <source>
        <dbReference type="Google" id="ProtNLM"/>
    </source>
</evidence>
<proteinExistence type="predicted"/>
<feature type="compositionally biased region" description="Low complexity" evidence="3">
    <location>
        <begin position="189"/>
        <end position="205"/>
    </location>
</feature>
<evidence type="ECO:0000256" key="4">
    <source>
        <dbReference type="SAM" id="SignalP"/>
    </source>
</evidence>
<dbReference type="GO" id="GO:0005615">
    <property type="term" value="C:extracellular space"/>
    <property type="evidence" value="ECO:0007669"/>
    <property type="project" value="TreeGrafter"/>
</dbReference>
<reference evidence="5" key="1">
    <citation type="journal article" date="2023" name="IScience">
        <title>Live-bearing cockroach genome reveals convergent evolutionary mechanisms linked to viviparity in insects and beyond.</title>
        <authorList>
            <person name="Fouks B."/>
            <person name="Harrison M.C."/>
            <person name="Mikhailova A.A."/>
            <person name="Marchal E."/>
            <person name="English S."/>
            <person name="Carruthers M."/>
            <person name="Jennings E.C."/>
            <person name="Chiamaka E.L."/>
            <person name="Frigard R.A."/>
            <person name="Pippel M."/>
            <person name="Attardo G.M."/>
            <person name="Benoit J.B."/>
            <person name="Bornberg-Bauer E."/>
            <person name="Tobe S.S."/>
        </authorList>
    </citation>
    <scope>NUCLEOTIDE SEQUENCE</scope>
    <source>
        <strain evidence="5">Stay&amp;Tobe</strain>
    </source>
</reference>
<accession>A0AAD8A9Y6</accession>
<dbReference type="Pfam" id="PF00379">
    <property type="entry name" value="Chitin_bind_4"/>
    <property type="match status" value="1"/>
</dbReference>
<evidence type="ECO:0000313" key="6">
    <source>
        <dbReference type="Proteomes" id="UP001233999"/>
    </source>
</evidence>
<feature type="compositionally biased region" description="Low complexity" evidence="3">
    <location>
        <begin position="114"/>
        <end position="128"/>
    </location>
</feature>
<protein>
    <recommendedName>
        <fullName evidence="7">Pro-resilin</fullName>
    </recommendedName>
</protein>
<reference evidence="5" key="2">
    <citation type="submission" date="2023-05" db="EMBL/GenBank/DDBJ databases">
        <authorList>
            <person name="Fouks B."/>
        </authorList>
    </citation>
    <scope>NUCLEOTIDE SEQUENCE</scope>
    <source>
        <strain evidence="5">Stay&amp;Tobe</strain>
        <tissue evidence="5">Testes</tissue>
    </source>
</reference>
<dbReference type="PANTHER" id="PTHR12236:SF98">
    <property type="entry name" value="CUTICULAR PROTEIN 56F"/>
    <property type="match status" value="1"/>
</dbReference>
<dbReference type="AlphaFoldDB" id="A0AAD8A9Y6"/>
<name>A0AAD8A9Y6_DIPPU</name>
<feature type="compositionally biased region" description="Polar residues" evidence="3">
    <location>
        <begin position="46"/>
        <end position="113"/>
    </location>
</feature>
<dbReference type="Proteomes" id="UP001233999">
    <property type="component" value="Unassembled WGS sequence"/>
</dbReference>
<feature type="signal peptide" evidence="4">
    <location>
        <begin position="1"/>
        <end position="17"/>
    </location>
</feature>
<comment type="caution">
    <text evidence="5">The sequence shown here is derived from an EMBL/GenBank/DDBJ whole genome shotgun (WGS) entry which is preliminary data.</text>
</comment>
<dbReference type="EMBL" id="JASPKZ010003044">
    <property type="protein sequence ID" value="KAJ9594467.1"/>
    <property type="molecule type" value="Genomic_DNA"/>
</dbReference>
<evidence type="ECO:0000256" key="2">
    <source>
        <dbReference type="PROSITE-ProRule" id="PRU00497"/>
    </source>
</evidence>
<feature type="region of interest" description="Disordered" evidence="3">
    <location>
        <begin position="18"/>
        <end position="217"/>
    </location>
</feature>
<dbReference type="PROSITE" id="PS51155">
    <property type="entry name" value="CHIT_BIND_RR_2"/>
    <property type="match status" value="1"/>
</dbReference>
<sequence>MKLSTVIILALLAVAQSRPEPPASNYLPPSYSTTHEDSFAPPPSGPSSTYGAPSGPSSTYGAPSSTYGAPSSTYGAPSAPSNTYGAPSAPSSTYGAPSAPSNTYGAPSAPSNTYGAPSAPSSAYGAPSNAYLPPSSTYGAPTHGSASSASSFSSHMSRPSQLYRGPAQTAAIFGSSTPSSTYGVPSSTYGAPDAAGYPAAGGYPASRDQDDLSEPAMYEFSYQVQDAASGNDFGHREGREGDVAWGEYEVVLPDGRKQVVEYQADQGGYKPKIRYEEGGYPASRGAGGPY</sequence>
<keyword evidence="1 2" id="KW-0193">Cuticle</keyword>
<feature type="compositionally biased region" description="Polar residues" evidence="3">
    <location>
        <begin position="174"/>
        <end position="188"/>
    </location>
</feature>